<reference evidence="1 2" key="1">
    <citation type="submission" date="2018-08" db="EMBL/GenBank/DDBJ databases">
        <title>A genome reference for cultivated species of the human gut microbiota.</title>
        <authorList>
            <person name="Zou Y."/>
            <person name="Xue W."/>
            <person name="Luo G."/>
        </authorList>
    </citation>
    <scope>NUCLEOTIDE SEQUENCE [LARGE SCALE GENOMIC DNA]</scope>
    <source>
        <strain evidence="1 2">AM22-1</strain>
    </source>
</reference>
<accession>A0A3R6KSD6</accession>
<evidence type="ECO:0000313" key="2">
    <source>
        <dbReference type="Proteomes" id="UP000286501"/>
    </source>
</evidence>
<organism evidence="1 2">
    <name type="scientific">Segatella copri</name>
    <dbReference type="NCBI Taxonomy" id="165179"/>
    <lineage>
        <taxon>Bacteria</taxon>
        <taxon>Pseudomonadati</taxon>
        <taxon>Bacteroidota</taxon>
        <taxon>Bacteroidia</taxon>
        <taxon>Bacteroidales</taxon>
        <taxon>Prevotellaceae</taxon>
        <taxon>Segatella</taxon>
    </lineage>
</organism>
<dbReference type="InterPro" id="IPR021341">
    <property type="entry name" value="DUF2958"/>
</dbReference>
<name>A0A3R6KSD6_9BACT</name>
<dbReference type="AlphaFoldDB" id="A0A3R6KSD6"/>
<protein>
    <submittedName>
        <fullName evidence="1">DUF2958 domain-containing protein</fullName>
    </submittedName>
</protein>
<dbReference type="Pfam" id="PF11171">
    <property type="entry name" value="DUF2958"/>
    <property type="match status" value="1"/>
</dbReference>
<evidence type="ECO:0000313" key="1">
    <source>
        <dbReference type="EMBL" id="RHG64781.1"/>
    </source>
</evidence>
<dbReference type="EMBL" id="QRIN01000040">
    <property type="protein sequence ID" value="RHG64781.1"/>
    <property type="molecule type" value="Genomic_DNA"/>
</dbReference>
<comment type="caution">
    <text evidence="1">The sequence shown here is derived from an EMBL/GenBank/DDBJ whole genome shotgun (WGS) entry which is preliminary data.</text>
</comment>
<sequence>MKLITKEIKKRLEKYPLYSQDGKKEEAICQAKFFLCVGAWSWFILEADLENNIAYGITINGSGEGEYGYTSLTELQGLTTKLGLTVERDTSFSPTPLKDINNEYLKKFLKKMYA</sequence>
<proteinExistence type="predicted"/>
<gene>
    <name evidence="1" type="ORF">DW250_10045</name>
</gene>
<dbReference type="RefSeq" id="WP_118201117.1">
    <property type="nucleotide sequence ID" value="NZ_JAPDVJ010000001.1"/>
</dbReference>
<dbReference type="Proteomes" id="UP000286501">
    <property type="component" value="Unassembled WGS sequence"/>
</dbReference>